<proteinExistence type="predicted"/>
<dbReference type="SUPFAM" id="SSF50969">
    <property type="entry name" value="YVTN repeat-like/Quinoprotein amine dehydrogenase"/>
    <property type="match status" value="1"/>
</dbReference>
<reference evidence="1" key="4">
    <citation type="submission" date="2023-01" db="EMBL/GenBank/DDBJ databases">
        <title>Draft genome sequence of Methylobacterium brachythecii strain NBRC 107710.</title>
        <authorList>
            <person name="Sun Q."/>
            <person name="Mori K."/>
        </authorList>
    </citation>
    <scope>NUCLEOTIDE SEQUENCE</scope>
    <source>
        <strain evidence="1">NBRC 107710</strain>
    </source>
</reference>
<reference evidence="2 3" key="3">
    <citation type="submission" date="2020-08" db="EMBL/GenBank/DDBJ databases">
        <title>Genomic Encyclopedia of Type Strains, Phase IV (KMG-IV): sequencing the most valuable type-strain genomes for metagenomic binning, comparative biology and taxonomic classification.</title>
        <authorList>
            <person name="Goeker M."/>
        </authorList>
    </citation>
    <scope>NUCLEOTIDE SEQUENCE [LARGE SCALE GENOMIC DNA]</scope>
    <source>
        <strain evidence="2 3">DSM 24105</strain>
    </source>
</reference>
<keyword evidence="4" id="KW-1185">Reference proteome</keyword>
<dbReference type="Proteomes" id="UP001156881">
    <property type="component" value="Unassembled WGS sequence"/>
</dbReference>
<dbReference type="RefSeq" id="WP_183503354.1">
    <property type="nucleotide sequence ID" value="NZ_BSPG01000004.1"/>
</dbReference>
<dbReference type="EMBL" id="JACIDN010000002">
    <property type="protein sequence ID" value="MBB3901994.1"/>
    <property type="molecule type" value="Genomic_DNA"/>
</dbReference>
<sequence>MSAPAPVARGRTLRAPETGKTWASHCDGAAVRITQATGKPRQKDFPDPAAASAWAEKEEWSRLKKGMVLVAPDAAPGQPLLHRFVGGAYTGAMALCDFGGRLLCNRHEDSGEQLLAVDSEGAIDVLLEQFRDRLIWSAAEVPELGRILMRADHQVLALVPATGAMAELSPNLMPSFMSVAGTRVAWFDGTAVVVEDLATGQRLMRQPATPQLYLGHTTQMEGALSPDGRTLAFCAEAGEVRLFDVGTGAERPPWRGGFAMVRQLRFALGGQRLLMLEQYGRNTLHAFDLQSGAEPAGWPDLGELARADLAVDASGQQVVVTKGNRGTLYDAATMAPRLEFRIEHVVRRCVAAWIGPDRLSIRTDYGCASLYAIR</sequence>
<evidence type="ECO:0000313" key="1">
    <source>
        <dbReference type="EMBL" id="GLS43376.1"/>
    </source>
</evidence>
<protein>
    <recommendedName>
        <fullName evidence="5">WD40 repeat domain-containing protein</fullName>
    </recommendedName>
</protein>
<evidence type="ECO:0000313" key="2">
    <source>
        <dbReference type="EMBL" id="MBB3901994.1"/>
    </source>
</evidence>
<dbReference type="EMBL" id="BSPG01000004">
    <property type="protein sequence ID" value="GLS43376.1"/>
    <property type="molecule type" value="Genomic_DNA"/>
</dbReference>
<organism evidence="2 3">
    <name type="scientific">Methylobacterium brachythecii</name>
    <dbReference type="NCBI Taxonomy" id="1176177"/>
    <lineage>
        <taxon>Bacteria</taxon>
        <taxon>Pseudomonadati</taxon>
        <taxon>Pseudomonadota</taxon>
        <taxon>Alphaproteobacteria</taxon>
        <taxon>Hyphomicrobiales</taxon>
        <taxon>Methylobacteriaceae</taxon>
        <taxon>Methylobacterium</taxon>
    </lineage>
</organism>
<reference evidence="4" key="2">
    <citation type="journal article" date="2019" name="Int. J. Syst. Evol. Microbiol.">
        <title>The Global Catalogue of Microorganisms (GCM) 10K type strain sequencing project: providing services to taxonomists for standard genome sequencing and annotation.</title>
        <authorList>
            <consortium name="The Broad Institute Genomics Platform"/>
            <consortium name="The Broad Institute Genome Sequencing Center for Infectious Disease"/>
            <person name="Wu L."/>
            <person name="Ma J."/>
        </authorList>
    </citation>
    <scope>NUCLEOTIDE SEQUENCE [LARGE SCALE GENOMIC DNA]</scope>
    <source>
        <strain evidence="4">NBRC 107710</strain>
    </source>
</reference>
<evidence type="ECO:0008006" key="5">
    <source>
        <dbReference type="Google" id="ProtNLM"/>
    </source>
</evidence>
<accession>A0A7W6AIX0</accession>
<evidence type="ECO:0000313" key="4">
    <source>
        <dbReference type="Proteomes" id="UP001156881"/>
    </source>
</evidence>
<name>A0A7W6AIX0_9HYPH</name>
<dbReference type="AlphaFoldDB" id="A0A7W6AIX0"/>
<evidence type="ECO:0000313" key="3">
    <source>
        <dbReference type="Proteomes" id="UP000517759"/>
    </source>
</evidence>
<gene>
    <name evidence="1" type="ORF">GCM10007884_13610</name>
    <name evidence="2" type="ORF">GGR33_001480</name>
</gene>
<reference evidence="1" key="1">
    <citation type="journal article" date="2014" name="Int. J. Syst. Evol. Microbiol.">
        <title>Complete genome of a new Firmicutes species belonging to the dominant human colonic microbiota ('Ruminococcus bicirculans') reveals two chromosomes and a selective capacity to utilize plant glucans.</title>
        <authorList>
            <consortium name="NISC Comparative Sequencing Program"/>
            <person name="Wegmann U."/>
            <person name="Louis P."/>
            <person name="Goesmann A."/>
            <person name="Henrissat B."/>
            <person name="Duncan S.H."/>
            <person name="Flint H.J."/>
        </authorList>
    </citation>
    <scope>NUCLEOTIDE SEQUENCE</scope>
    <source>
        <strain evidence="1">NBRC 107710</strain>
    </source>
</reference>
<dbReference type="InterPro" id="IPR011044">
    <property type="entry name" value="Quino_amine_DH_bsu"/>
</dbReference>
<dbReference type="InterPro" id="IPR015943">
    <property type="entry name" value="WD40/YVTN_repeat-like_dom_sf"/>
</dbReference>
<dbReference type="Proteomes" id="UP000517759">
    <property type="component" value="Unassembled WGS sequence"/>
</dbReference>
<dbReference type="Gene3D" id="2.130.10.10">
    <property type="entry name" value="YVTN repeat-like/Quinoprotein amine dehydrogenase"/>
    <property type="match status" value="1"/>
</dbReference>
<comment type="caution">
    <text evidence="2">The sequence shown here is derived from an EMBL/GenBank/DDBJ whole genome shotgun (WGS) entry which is preliminary data.</text>
</comment>